<evidence type="ECO:0000256" key="2">
    <source>
        <dbReference type="ARBA" id="ARBA00022598"/>
    </source>
</evidence>
<dbReference type="EMBL" id="BMNE01000014">
    <property type="protein sequence ID" value="GGO00113.1"/>
    <property type="molecule type" value="Genomic_DNA"/>
</dbReference>
<dbReference type="InterPro" id="IPR000873">
    <property type="entry name" value="AMP-dep_synth/lig_dom"/>
</dbReference>
<accession>A0ABQ2L260</accession>
<organism evidence="4 5">
    <name type="scientific">Nocardia rhizosphaerihabitans</name>
    <dbReference type="NCBI Taxonomy" id="1691570"/>
    <lineage>
        <taxon>Bacteria</taxon>
        <taxon>Bacillati</taxon>
        <taxon>Actinomycetota</taxon>
        <taxon>Actinomycetes</taxon>
        <taxon>Mycobacteriales</taxon>
        <taxon>Nocardiaceae</taxon>
        <taxon>Nocardia</taxon>
    </lineage>
</organism>
<dbReference type="Proteomes" id="UP000658127">
    <property type="component" value="Unassembled WGS sequence"/>
</dbReference>
<keyword evidence="5" id="KW-1185">Reference proteome</keyword>
<evidence type="ECO:0000259" key="3">
    <source>
        <dbReference type="Pfam" id="PF00501"/>
    </source>
</evidence>
<dbReference type="Pfam" id="PF00501">
    <property type="entry name" value="AMP-binding"/>
    <property type="match status" value="1"/>
</dbReference>
<dbReference type="InterPro" id="IPR042099">
    <property type="entry name" value="ANL_N_sf"/>
</dbReference>
<comment type="similarity">
    <text evidence="1">Belongs to the ATP-dependent AMP-binding enzyme family.</text>
</comment>
<evidence type="ECO:0000256" key="1">
    <source>
        <dbReference type="ARBA" id="ARBA00006432"/>
    </source>
</evidence>
<feature type="domain" description="AMP-dependent synthetase/ligase" evidence="3">
    <location>
        <begin position="5"/>
        <end position="114"/>
    </location>
</feature>
<dbReference type="SUPFAM" id="SSF56801">
    <property type="entry name" value="Acetyl-CoA synthetase-like"/>
    <property type="match status" value="1"/>
</dbReference>
<dbReference type="PANTHER" id="PTHR43201:SF5">
    <property type="entry name" value="MEDIUM-CHAIN ACYL-COA LIGASE ACSF2, MITOCHONDRIAL"/>
    <property type="match status" value="1"/>
</dbReference>
<dbReference type="PANTHER" id="PTHR43201">
    <property type="entry name" value="ACYL-COA SYNTHETASE"/>
    <property type="match status" value="1"/>
</dbReference>
<comment type="caution">
    <text evidence="4">The sequence shown here is derived from an EMBL/GenBank/DDBJ whole genome shotgun (WGS) entry which is preliminary data.</text>
</comment>
<dbReference type="RefSeq" id="WP_189034680.1">
    <property type="nucleotide sequence ID" value="NZ_BMNE01000014.1"/>
</dbReference>
<gene>
    <name evidence="4" type="ORF">GCM10011610_68790</name>
</gene>
<proteinExistence type="inferred from homology"/>
<protein>
    <recommendedName>
        <fullName evidence="3">AMP-dependent synthetase/ligase domain-containing protein</fullName>
    </recommendedName>
</protein>
<reference evidence="5" key="1">
    <citation type="journal article" date="2019" name="Int. J. Syst. Evol. Microbiol.">
        <title>The Global Catalogue of Microorganisms (GCM) 10K type strain sequencing project: providing services to taxonomists for standard genome sequencing and annotation.</title>
        <authorList>
            <consortium name="The Broad Institute Genomics Platform"/>
            <consortium name="The Broad Institute Genome Sequencing Center for Infectious Disease"/>
            <person name="Wu L."/>
            <person name="Ma J."/>
        </authorList>
    </citation>
    <scope>NUCLEOTIDE SEQUENCE [LARGE SCALE GENOMIC DNA]</scope>
    <source>
        <strain evidence="5">CGMCC 4.7329</strain>
    </source>
</reference>
<evidence type="ECO:0000313" key="4">
    <source>
        <dbReference type="EMBL" id="GGO00113.1"/>
    </source>
</evidence>
<evidence type="ECO:0000313" key="5">
    <source>
        <dbReference type="Proteomes" id="UP000658127"/>
    </source>
</evidence>
<keyword evidence="2" id="KW-0436">Ligase</keyword>
<name>A0ABQ2L260_9NOCA</name>
<dbReference type="Gene3D" id="3.40.50.12780">
    <property type="entry name" value="N-terminal domain of ligase-like"/>
    <property type="match status" value="1"/>
</dbReference>
<sequence>MTPRFSASRWSQQATALGATVTSLFAAPRRMILAADPSPYDRAHRLRSGTFAQNLSASQLAEFEQRFGVPMIELYGMTETAAPVTMGPLYEDRRPHSIGRPLPCASLRIVDADGADGAETGT</sequence>